<accession>A0A5J4PDT0</accession>
<gene>
    <name evidence="1" type="ORF">EZS27_041223</name>
</gene>
<dbReference type="EMBL" id="SNRY01009404">
    <property type="protein sequence ID" value="KAA6307110.1"/>
    <property type="molecule type" value="Genomic_DNA"/>
</dbReference>
<proteinExistence type="predicted"/>
<sequence>MRQVKGIQKWIDGYNEVNTLTDELELAYDFYKEDLITEEEANQAYTKALEAVENLELKNMLRGEA</sequence>
<evidence type="ECO:0000313" key="1">
    <source>
        <dbReference type="EMBL" id="KAA6307110.1"/>
    </source>
</evidence>
<comment type="caution">
    <text evidence="1">The sequence shown here is derived from an EMBL/GenBank/DDBJ whole genome shotgun (WGS) entry which is preliminary data.</text>
</comment>
<protein>
    <submittedName>
        <fullName evidence="1">Peptide chain release factor 2</fullName>
    </submittedName>
</protein>
<reference evidence="1" key="1">
    <citation type="submission" date="2019-03" db="EMBL/GenBank/DDBJ databases">
        <title>Single cell metagenomics reveals metabolic interactions within the superorganism composed of flagellate Streblomastix strix and complex community of Bacteroidetes bacteria on its surface.</title>
        <authorList>
            <person name="Treitli S.C."/>
            <person name="Kolisko M."/>
            <person name="Husnik F."/>
            <person name="Keeling P."/>
            <person name="Hampl V."/>
        </authorList>
    </citation>
    <scope>NUCLEOTIDE SEQUENCE</scope>
    <source>
        <strain evidence="1">STM</strain>
    </source>
</reference>
<organism evidence="1">
    <name type="scientific">termite gut metagenome</name>
    <dbReference type="NCBI Taxonomy" id="433724"/>
    <lineage>
        <taxon>unclassified sequences</taxon>
        <taxon>metagenomes</taxon>
        <taxon>organismal metagenomes</taxon>
    </lineage>
</organism>
<dbReference type="AlphaFoldDB" id="A0A5J4PDT0"/>
<feature type="non-terminal residue" evidence="1">
    <location>
        <position position="65"/>
    </location>
</feature>
<name>A0A5J4PDT0_9ZZZZ</name>